<evidence type="ECO:0000313" key="8">
    <source>
        <dbReference type="Proteomes" id="UP000626148"/>
    </source>
</evidence>
<feature type="domain" description="HTH gntR-type" evidence="6">
    <location>
        <begin position="11"/>
        <end position="79"/>
    </location>
</feature>
<comment type="caution">
    <text evidence="7">The sequence shown here is derived from an EMBL/GenBank/DDBJ whole genome shotgun (WGS) entry which is preliminary data.</text>
</comment>
<keyword evidence="4" id="KW-0238">DNA-binding</keyword>
<dbReference type="RefSeq" id="WP_189610855.1">
    <property type="nucleotide sequence ID" value="NZ_BMXR01000008.1"/>
</dbReference>
<dbReference type="EMBL" id="BMXR01000008">
    <property type="protein sequence ID" value="GGX63253.1"/>
    <property type="molecule type" value="Genomic_DNA"/>
</dbReference>
<evidence type="ECO:0000256" key="2">
    <source>
        <dbReference type="ARBA" id="ARBA00022898"/>
    </source>
</evidence>
<evidence type="ECO:0000259" key="6">
    <source>
        <dbReference type="PROSITE" id="PS50949"/>
    </source>
</evidence>
<sequence>MTILSLDGHTGPKYKALANRIEQAVQDGALRPGDRLPTHRQLAEELGVTVGTVTRAYAEAERRRLVEARVGSGTFIRGSSLSSGQFQVTDSTVDTGIDLGFSIALELDQPDHLKQTLAKIQDSPVLPHLLRYQSEFGLEHHREAGRQWLKDTGLGDFDRDDLLVTLGGQHGFFVALHALLQAGDGLACEGLTYPGLVAAANQLSLRLMPMPFDDEGMLPDVLESQCMRHPPRVLYLMTRMHNPTGGVMSAERIDELAFICRQYQITVVEDDVQGCLGDPNAPSFSARHPDITVTVASLSKALCGGLHVGFLRAPERWVSAIGAAFRATCWMAIPLTTEVAIDWLNSGYGHQLLATQKAEIKWRQDAVRSRLAAAGLDCRCGGFNVWVELPQPWRAVKLVELAAEHRIRIKPAEVFAAGQFAAPQAIRLCIGGRVQRDTLLQAIDTLVELIQSPGCARDSFTNI</sequence>
<dbReference type="Pfam" id="PF00392">
    <property type="entry name" value="GntR"/>
    <property type="match status" value="1"/>
</dbReference>
<dbReference type="InterPro" id="IPR000524">
    <property type="entry name" value="Tscrpt_reg_HTH_GntR"/>
</dbReference>
<gene>
    <name evidence="7" type="ORF">GCM10007392_33930</name>
</gene>
<dbReference type="AlphaFoldDB" id="A0A918NCX4"/>
<dbReference type="PROSITE" id="PS50949">
    <property type="entry name" value="HTH_GNTR"/>
    <property type="match status" value="1"/>
</dbReference>
<dbReference type="GO" id="GO:0003700">
    <property type="term" value="F:DNA-binding transcription factor activity"/>
    <property type="evidence" value="ECO:0007669"/>
    <property type="project" value="InterPro"/>
</dbReference>
<protein>
    <submittedName>
        <fullName evidence="7">Transcriptional regulator</fullName>
    </submittedName>
</protein>
<organism evidence="7 8">
    <name type="scientific">Saccharospirillum salsuginis</name>
    <dbReference type="NCBI Taxonomy" id="418750"/>
    <lineage>
        <taxon>Bacteria</taxon>
        <taxon>Pseudomonadati</taxon>
        <taxon>Pseudomonadota</taxon>
        <taxon>Gammaproteobacteria</taxon>
        <taxon>Oceanospirillales</taxon>
        <taxon>Saccharospirillaceae</taxon>
        <taxon>Saccharospirillum</taxon>
    </lineage>
</organism>
<dbReference type="GO" id="GO:0003677">
    <property type="term" value="F:DNA binding"/>
    <property type="evidence" value="ECO:0007669"/>
    <property type="project" value="UniProtKB-KW"/>
</dbReference>
<dbReference type="InterPro" id="IPR004839">
    <property type="entry name" value="Aminotransferase_I/II_large"/>
</dbReference>
<evidence type="ECO:0000256" key="1">
    <source>
        <dbReference type="ARBA" id="ARBA00005384"/>
    </source>
</evidence>
<dbReference type="Gene3D" id="3.90.1150.10">
    <property type="entry name" value="Aspartate Aminotransferase, domain 1"/>
    <property type="match status" value="1"/>
</dbReference>
<keyword evidence="2" id="KW-0663">Pyridoxal phosphate</keyword>
<dbReference type="PANTHER" id="PTHR46577">
    <property type="entry name" value="HTH-TYPE TRANSCRIPTIONAL REGULATORY PROTEIN GABR"/>
    <property type="match status" value="1"/>
</dbReference>
<dbReference type="Gene3D" id="3.40.640.10">
    <property type="entry name" value="Type I PLP-dependent aspartate aminotransferase-like (Major domain)"/>
    <property type="match status" value="1"/>
</dbReference>
<dbReference type="SUPFAM" id="SSF53383">
    <property type="entry name" value="PLP-dependent transferases"/>
    <property type="match status" value="1"/>
</dbReference>
<keyword evidence="8" id="KW-1185">Reference proteome</keyword>
<accession>A0A918NCX4</accession>
<dbReference type="SUPFAM" id="SSF46785">
    <property type="entry name" value="Winged helix' DNA-binding domain"/>
    <property type="match status" value="1"/>
</dbReference>
<name>A0A918NCX4_9GAMM</name>
<dbReference type="InterPro" id="IPR036390">
    <property type="entry name" value="WH_DNA-bd_sf"/>
</dbReference>
<dbReference type="SMART" id="SM00345">
    <property type="entry name" value="HTH_GNTR"/>
    <property type="match status" value="1"/>
</dbReference>
<dbReference type="InterPro" id="IPR036388">
    <property type="entry name" value="WH-like_DNA-bd_sf"/>
</dbReference>
<dbReference type="GO" id="GO:0030170">
    <property type="term" value="F:pyridoxal phosphate binding"/>
    <property type="evidence" value="ECO:0007669"/>
    <property type="project" value="InterPro"/>
</dbReference>
<keyword evidence="3" id="KW-0805">Transcription regulation</keyword>
<dbReference type="CDD" id="cd00609">
    <property type="entry name" value="AAT_like"/>
    <property type="match status" value="1"/>
</dbReference>
<dbReference type="InterPro" id="IPR015424">
    <property type="entry name" value="PyrdxlP-dep_Trfase"/>
</dbReference>
<dbReference type="PANTHER" id="PTHR46577:SF1">
    <property type="entry name" value="HTH-TYPE TRANSCRIPTIONAL REGULATORY PROTEIN GABR"/>
    <property type="match status" value="1"/>
</dbReference>
<proteinExistence type="inferred from homology"/>
<reference evidence="7" key="2">
    <citation type="submission" date="2020-09" db="EMBL/GenBank/DDBJ databases">
        <authorList>
            <person name="Sun Q."/>
            <person name="Kim S."/>
        </authorList>
    </citation>
    <scope>NUCLEOTIDE SEQUENCE</scope>
    <source>
        <strain evidence="7">KCTC 22169</strain>
    </source>
</reference>
<dbReference type="InterPro" id="IPR051446">
    <property type="entry name" value="HTH_trans_reg/aminotransferase"/>
</dbReference>
<dbReference type="CDD" id="cd07377">
    <property type="entry name" value="WHTH_GntR"/>
    <property type="match status" value="1"/>
</dbReference>
<dbReference type="Gene3D" id="1.10.10.10">
    <property type="entry name" value="Winged helix-like DNA-binding domain superfamily/Winged helix DNA-binding domain"/>
    <property type="match status" value="1"/>
</dbReference>
<evidence type="ECO:0000313" key="7">
    <source>
        <dbReference type="EMBL" id="GGX63253.1"/>
    </source>
</evidence>
<comment type="similarity">
    <text evidence="1">In the C-terminal section; belongs to the class-I pyridoxal-phosphate-dependent aminotransferase family.</text>
</comment>
<dbReference type="Pfam" id="PF00155">
    <property type="entry name" value="Aminotran_1_2"/>
    <property type="match status" value="1"/>
</dbReference>
<dbReference type="InterPro" id="IPR015421">
    <property type="entry name" value="PyrdxlP-dep_Trfase_major"/>
</dbReference>
<dbReference type="Proteomes" id="UP000626148">
    <property type="component" value="Unassembled WGS sequence"/>
</dbReference>
<reference evidence="7" key="1">
    <citation type="journal article" date="2014" name="Int. J. Syst. Evol. Microbiol.">
        <title>Complete genome sequence of Corynebacterium casei LMG S-19264T (=DSM 44701T), isolated from a smear-ripened cheese.</title>
        <authorList>
            <consortium name="US DOE Joint Genome Institute (JGI-PGF)"/>
            <person name="Walter F."/>
            <person name="Albersmeier A."/>
            <person name="Kalinowski J."/>
            <person name="Ruckert C."/>
        </authorList>
    </citation>
    <scope>NUCLEOTIDE SEQUENCE</scope>
    <source>
        <strain evidence="7">KCTC 22169</strain>
    </source>
</reference>
<evidence type="ECO:0000256" key="5">
    <source>
        <dbReference type="ARBA" id="ARBA00023163"/>
    </source>
</evidence>
<evidence type="ECO:0000256" key="3">
    <source>
        <dbReference type="ARBA" id="ARBA00023015"/>
    </source>
</evidence>
<evidence type="ECO:0000256" key="4">
    <source>
        <dbReference type="ARBA" id="ARBA00023125"/>
    </source>
</evidence>
<dbReference type="InterPro" id="IPR015422">
    <property type="entry name" value="PyrdxlP-dep_Trfase_small"/>
</dbReference>
<keyword evidence="5" id="KW-0804">Transcription</keyword>